<dbReference type="GO" id="GO:0051537">
    <property type="term" value="F:2 iron, 2 sulfur cluster binding"/>
    <property type="evidence" value="ECO:0007669"/>
    <property type="project" value="UniProtKB-KW"/>
</dbReference>
<name>A0A839EEE6_9MICO</name>
<keyword evidence="4" id="KW-0411">Iron-sulfur</keyword>
<evidence type="ECO:0000256" key="1">
    <source>
        <dbReference type="ARBA" id="ARBA00022714"/>
    </source>
</evidence>
<dbReference type="InterPro" id="IPR018967">
    <property type="entry name" value="FeS-contain_CDGSH-typ"/>
</dbReference>
<evidence type="ECO:0000313" key="7">
    <source>
        <dbReference type="Proteomes" id="UP000585905"/>
    </source>
</evidence>
<dbReference type="AlphaFoldDB" id="A0A839EEE6"/>
<gene>
    <name evidence="6" type="ORF">FHX53_001590</name>
</gene>
<evidence type="ECO:0000313" key="6">
    <source>
        <dbReference type="EMBL" id="MBA8847998.1"/>
    </source>
</evidence>
<dbReference type="InterPro" id="IPR042216">
    <property type="entry name" value="MitoNEET_CISD"/>
</dbReference>
<dbReference type="SMART" id="SM00704">
    <property type="entry name" value="ZnF_CDGSH"/>
    <property type="match status" value="1"/>
</dbReference>
<dbReference type="Pfam" id="PF09360">
    <property type="entry name" value="zf-CDGSH"/>
    <property type="match status" value="1"/>
</dbReference>
<proteinExistence type="predicted"/>
<reference evidence="6 7" key="1">
    <citation type="submission" date="2020-07" db="EMBL/GenBank/DDBJ databases">
        <title>Sequencing the genomes of 1000 actinobacteria strains.</title>
        <authorList>
            <person name="Klenk H.-P."/>
        </authorList>
    </citation>
    <scope>NUCLEOTIDE SEQUENCE [LARGE SCALE GENOMIC DNA]</scope>
    <source>
        <strain evidence="6 7">DSM 19663</strain>
    </source>
</reference>
<sequence length="71" mass="7538">MPEAGWRGDGPGEIIVCPNGPLLVRGDVDLVDADGAPVERRRATVAVCRCGASAIKPWCDGSHKLMPRDEP</sequence>
<feature type="domain" description="Iron-binding zinc finger CDGSH type" evidence="5">
    <location>
        <begin position="28"/>
        <end position="69"/>
    </location>
</feature>
<dbReference type="GO" id="GO:0005737">
    <property type="term" value="C:cytoplasm"/>
    <property type="evidence" value="ECO:0007669"/>
    <property type="project" value="UniProtKB-ARBA"/>
</dbReference>
<evidence type="ECO:0000259" key="5">
    <source>
        <dbReference type="SMART" id="SM00704"/>
    </source>
</evidence>
<evidence type="ECO:0000256" key="3">
    <source>
        <dbReference type="ARBA" id="ARBA00023004"/>
    </source>
</evidence>
<dbReference type="Proteomes" id="UP000585905">
    <property type="component" value="Unassembled WGS sequence"/>
</dbReference>
<dbReference type="GO" id="GO:0046872">
    <property type="term" value="F:metal ion binding"/>
    <property type="evidence" value="ECO:0007669"/>
    <property type="project" value="UniProtKB-KW"/>
</dbReference>
<evidence type="ECO:0000256" key="2">
    <source>
        <dbReference type="ARBA" id="ARBA00022723"/>
    </source>
</evidence>
<organism evidence="6 7">
    <name type="scientific">Microcella alkalica</name>
    <dbReference type="NCBI Taxonomy" id="355930"/>
    <lineage>
        <taxon>Bacteria</taxon>
        <taxon>Bacillati</taxon>
        <taxon>Actinomycetota</taxon>
        <taxon>Actinomycetes</taxon>
        <taxon>Micrococcales</taxon>
        <taxon>Microbacteriaceae</taxon>
        <taxon>Microcella</taxon>
    </lineage>
</organism>
<protein>
    <submittedName>
        <fullName evidence="6">CDGSH-type Zn-finger protein</fullName>
    </submittedName>
</protein>
<dbReference type="EMBL" id="JACGWX010000003">
    <property type="protein sequence ID" value="MBA8847998.1"/>
    <property type="molecule type" value="Genomic_DNA"/>
</dbReference>
<evidence type="ECO:0000256" key="4">
    <source>
        <dbReference type="ARBA" id="ARBA00023014"/>
    </source>
</evidence>
<keyword evidence="7" id="KW-1185">Reference proteome</keyword>
<dbReference type="RefSeq" id="WP_182490807.1">
    <property type="nucleotide sequence ID" value="NZ_BAAAOV010000001.1"/>
</dbReference>
<keyword evidence="1" id="KW-0001">2Fe-2S</keyword>
<keyword evidence="2" id="KW-0479">Metal-binding</keyword>
<keyword evidence="3" id="KW-0408">Iron</keyword>
<dbReference type="Gene3D" id="3.40.5.90">
    <property type="entry name" value="CDGSH iron-sulfur domain, mitoNEET-type"/>
    <property type="match status" value="1"/>
</dbReference>
<comment type="caution">
    <text evidence="6">The sequence shown here is derived from an EMBL/GenBank/DDBJ whole genome shotgun (WGS) entry which is preliminary data.</text>
</comment>
<accession>A0A839EEE6</accession>